<proteinExistence type="predicted"/>
<evidence type="ECO:0000313" key="2">
    <source>
        <dbReference type="EMBL" id="ORY93640.1"/>
    </source>
</evidence>
<feature type="region of interest" description="Disordered" evidence="1">
    <location>
        <begin position="421"/>
        <end position="442"/>
    </location>
</feature>
<dbReference type="Proteomes" id="UP000242180">
    <property type="component" value="Unassembled WGS sequence"/>
</dbReference>
<protein>
    <recommendedName>
        <fullName evidence="4">F-box domain-containing protein</fullName>
    </recommendedName>
</protein>
<dbReference type="OMA" id="GGPWWIW"/>
<organism evidence="2 3">
    <name type="scientific">Syncephalastrum racemosum</name>
    <name type="common">Filamentous fungus</name>
    <dbReference type="NCBI Taxonomy" id="13706"/>
    <lineage>
        <taxon>Eukaryota</taxon>
        <taxon>Fungi</taxon>
        <taxon>Fungi incertae sedis</taxon>
        <taxon>Mucoromycota</taxon>
        <taxon>Mucoromycotina</taxon>
        <taxon>Mucoromycetes</taxon>
        <taxon>Mucorales</taxon>
        <taxon>Syncephalastraceae</taxon>
        <taxon>Syncephalastrum</taxon>
    </lineage>
</organism>
<keyword evidence="3" id="KW-1185">Reference proteome</keyword>
<dbReference type="SUPFAM" id="SSF81383">
    <property type="entry name" value="F-box domain"/>
    <property type="match status" value="1"/>
</dbReference>
<reference evidence="2 3" key="1">
    <citation type="submission" date="2016-07" db="EMBL/GenBank/DDBJ databases">
        <title>Pervasive Adenine N6-methylation of Active Genes in Fungi.</title>
        <authorList>
            <consortium name="DOE Joint Genome Institute"/>
            <person name="Mondo S.J."/>
            <person name="Dannebaum R.O."/>
            <person name="Kuo R.C."/>
            <person name="Labutti K."/>
            <person name="Haridas S."/>
            <person name="Kuo A."/>
            <person name="Salamov A."/>
            <person name="Ahrendt S.R."/>
            <person name="Lipzen A."/>
            <person name="Sullivan W."/>
            <person name="Andreopoulos W.B."/>
            <person name="Clum A."/>
            <person name="Lindquist E."/>
            <person name="Daum C."/>
            <person name="Ramamoorthy G.K."/>
            <person name="Gryganskyi A."/>
            <person name="Culley D."/>
            <person name="Magnuson J.K."/>
            <person name="James T.Y."/>
            <person name="O'Malley M.A."/>
            <person name="Stajich J.E."/>
            <person name="Spatafora J.W."/>
            <person name="Visel A."/>
            <person name="Grigoriev I.V."/>
        </authorList>
    </citation>
    <scope>NUCLEOTIDE SEQUENCE [LARGE SCALE GENOMIC DNA]</scope>
    <source>
        <strain evidence="2 3">NRRL 2496</strain>
    </source>
</reference>
<name>A0A1X2H6Q5_SYNRA</name>
<dbReference type="STRING" id="13706.A0A1X2H6Q5"/>
<dbReference type="InterPro" id="IPR036047">
    <property type="entry name" value="F-box-like_dom_sf"/>
</dbReference>
<comment type="caution">
    <text evidence="2">The sequence shown here is derived from an EMBL/GenBank/DDBJ whole genome shotgun (WGS) entry which is preliminary data.</text>
</comment>
<dbReference type="AlphaFoldDB" id="A0A1X2H6Q5"/>
<accession>A0A1X2H6Q5</accession>
<dbReference type="Gene3D" id="1.20.1280.50">
    <property type="match status" value="1"/>
</dbReference>
<evidence type="ECO:0000313" key="3">
    <source>
        <dbReference type="Proteomes" id="UP000242180"/>
    </source>
</evidence>
<evidence type="ECO:0000256" key="1">
    <source>
        <dbReference type="SAM" id="MobiDB-lite"/>
    </source>
</evidence>
<gene>
    <name evidence="2" type="ORF">BCR43DRAFT_383397</name>
</gene>
<evidence type="ECO:0008006" key="4">
    <source>
        <dbReference type="Google" id="ProtNLM"/>
    </source>
</evidence>
<dbReference type="InParanoid" id="A0A1X2H6Q5"/>
<sequence>MAEIWVGYYRSHVLASLPKELLLEIIYRVALDPSELYPTSLIELSRTCRHLYHLIHHSAWASALWPRVFRARFDTDALYRRQLHRGYNYKDALRRRCAALAACHRLSQGDFHNLNIIDWEAIWSMISEHDERNVGHLVNHQVGPAAGAAFQLGRLCDRSYPVILPILSCLVNYDFSLSRFFTSPNSLVSQPLGQLAHDFEADTLLNDNDLITYGHDPLSSAFHLFFTTVFACHPALYTAIPQCAPIPLFPLSSQAMDVEFLRRQKKSLYPDHFVSEATQIEGDWMGYYSFKDDDADDDWWLDGPLRLTLRVVPFDENELIIESSRDAPFPWCHLRACPLTRFEGSGMDTVGAFTVTGLVDDTEDGQVTWEKTYVESGETWEYSGRFILPMGLCGRWGDEQYGGPWWIWKIGDTNTSSITSSSSSSLFTPPATTTGPTSTPTTATLTASTALITATPTLSK</sequence>
<dbReference type="OrthoDB" id="2325329at2759"/>
<dbReference type="EMBL" id="MCGN01000009">
    <property type="protein sequence ID" value="ORY93640.1"/>
    <property type="molecule type" value="Genomic_DNA"/>
</dbReference>